<evidence type="ECO:0000313" key="2">
    <source>
        <dbReference type="Proteomes" id="UP000016931"/>
    </source>
</evidence>
<reference evidence="1 2" key="1">
    <citation type="journal article" date="2012" name="PLoS Pathog.">
        <title>Diverse lifestyles and strategies of plant pathogenesis encoded in the genomes of eighteen Dothideomycetes fungi.</title>
        <authorList>
            <person name="Ohm R.A."/>
            <person name="Feau N."/>
            <person name="Henrissat B."/>
            <person name="Schoch C.L."/>
            <person name="Horwitz B.A."/>
            <person name="Barry K.W."/>
            <person name="Condon B.J."/>
            <person name="Copeland A.C."/>
            <person name="Dhillon B."/>
            <person name="Glaser F."/>
            <person name="Hesse C.N."/>
            <person name="Kosti I."/>
            <person name="LaButti K."/>
            <person name="Lindquist E.A."/>
            <person name="Lucas S."/>
            <person name="Salamov A.A."/>
            <person name="Bradshaw R.E."/>
            <person name="Ciuffetti L."/>
            <person name="Hamelin R.C."/>
            <person name="Kema G.H.J."/>
            <person name="Lawrence C."/>
            <person name="Scott J.A."/>
            <person name="Spatafora J.W."/>
            <person name="Turgeon B.G."/>
            <person name="de Wit P.J.G.M."/>
            <person name="Zhong S."/>
            <person name="Goodwin S.B."/>
            <person name="Grigoriev I.V."/>
        </authorList>
    </citation>
    <scope>NUCLEOTIDE SEQUENCE [LARGE SCALE GENOMIC DNA]</scope>
    <source>
        <strain evidence="1 2">SO2202</strain>
    </source>
</reference>
<dbReference type="InterPro" id="IPR036322">
    <property type="entry name" value="WD40_repeat_dom_sf"/>
</dbReference>
<dbReference type="STRING" id="692275.M3C4I0"/>
<evidence type="ECO:0008006" key="3">
    <source>
        <dbReference type="Google" id="ProtNLM"/>
    </source>
</evidence>
<dbReference type="SUPFAM" id="SSF50978">
    <property type="entry name" value="WD40 repeat-like"/>
    <property type="match status" value="1"/>
</dbReference>
<dbReference type="GeneID" id="27901244"/>
<dbReference type="HOGENOM" id="CLU_1441884_0_0_1"/>
<dbReference type="InterPro" id="IPR015943">
    <property type="entry name" value="WD40/YVTN_repeat-like_dom_sf"/>
</dbReference>
<dbReference type="AlphaFoldDB" id="M3C4I0"/>
<organism evidence="1 2">
    <name type="scientific">Sphaerulina musiva (strain SO2202)</name>
    <name type="common">Poplar stem canker fungus</name>
    <name type="synonym">Septoria musiva</name>
    <dbReference type="NCBI Taxonomy" id="692275"/>
    <lineage>
        <taxon>Eukaryota</taxon>
        <taxon>Fungi</taxon>
        <taxon>Dikarya</taxon>
        <taxon>Ascomycota</taxon>
        <taxon>Pezizomycotina</taxon>
        <taxon>Dothideomycetes</taxon>
        <taxon>Dothideomycetidae</taxon>
        <taxon>Mycosphaerellales</taxon>
        <taxon>Mycosphaerellaceae</taxon>
        <taxon>Sphaerulina</taxon>
    </lineage>
</organism>
<protein>
    <recommendedName>
        <fullName evidence="3">WD40 repeat-like protein</fullName>
    </recommendedName>
</protein>
<dbReference type="Gene3D" id="2.130.10.10">
    <property type="entry name" value="YVTN repeat-like/Quinoprotein amine dehydrogenase"/>
    <property type="match status" value="1"/>
</dbReference>
<dbReference type="RefSeq" id="XP_016763322.1">
    <property type="nucleotide sequence ID" value="XM_016904107.1"/>
</dbReference>
<gene>
    <name evidence="1" type="ORF">SEPMUDRAFT_147139</name>
</gene>
<dbReference type="Proteomes" id="UP000016931">
    <property type="component" value="Unassembled WGS sequence"/>
</dbReference>
<sequence>MSPGYLGGCEFTDSMESFAVTWLQPNVLAYGLQSRTGHHTTAHTVRLWDVRVGTGPSPANSSNRIERWHRVTGLERSGPDDQHLLVTSNKDISLYDLRMQSPDGPPLLTIAHTSVGAQLNFAVHGDLIAATDELFKVQVYSLRTSRHLRTLGTHTFSTPPSQLRWQENKRGSPYLQACQNNAVHKWAY</sequence>
<dbReference type="EMBL" id="KB456261">
    <property type="protein sequence ID" value="EMF15201.1"/>
    <property type="molecule type" value="Genomic_DNA"/>
</dbReference>
<keyword evidence="2" id="KW-1185">Reference proteome</keyword>
<name>M3C4I0_SPHMS</name>
<proteinExistence type="predicted"/>
<accession>M3C4I0</accession>
<evidence type="ECO:0000313" key="1">
    <source>
        <dbReference type="EMBL" id="EMF15201.1"/>
    </source>
</evidence>
<dbReference type="eggNOG" id="KOG2695">
    <property type="taxonomic scope" value="Eukaryota"/>
</dbReference>
<dbReference type="OrthoDB" id="128867at2759"/>